<keyword evidence="3" id="KW-1185">Reference proteome</keyword>
<dbReference type="InterPro" id="IPR045175">
    <property type="entry name" value="M28_fam"/>
</dbReference>
<dbReference type="Pfam" id="PF04389">
    <property type="entry name" value="Peptidase_M28"/>
    <property type="match status" value="1"/>
</dbReference>
<dbReference type="Gene3D" id="3.40.630.10">
    <property type="entry name" value="Zn peptidases"/>
    <property type="match status" value="2"/>
</dbReference>
<dbReference type="SUPFAM" id="SSF52025">
    <property type="entry name" value="PA domain"/>
    <property type="match status" value="1"/>
</dbReference>
<accession>A0ABW1EI93</accession>
<dbReference type="PANTHER" id="PTHR12147:SF26">
    <property type="entry name" value="PEPTIDASE M28 DOMAIN-CONTAINING PROTEIN"/>
    <property type="match status" value="1"/>
</dbReference>
<name>A0ABW1EI93_9BACT</name>
<dbReference type="EMBL" id="JBHSPH010000005">
    <property type="protein sequence ID" value="MFC5863684.1"/>
    <property type="molecule type" value="Genomic_DNA"/>
</dbReference>
<proteinExistence type="predicted"/>
<dbReference type="InterPro" id="IPR007484">
    <property type="entry name" value="Peptidase_M28"/>
</dbReference>
<dbReference type="Gene3D" id="3.50.30.30">
    <property type="match status" value="1"/>
</dbReference>
<evidence type="ECO:0000313" key="3">
    <source>
        <dbReference type="Proteomes" id="UP001596091"/>
    </source>
</evidence>
<dbReference type="RefSeq" id="WP_263339947.1">
    <property type="nucleotide sequence ID" value="NZ_JAGSYH010000005.1"/>
</dbReference>
<dbReference type="PANTHER" id="PTHR12147">
    <property type="entry name" value="METALLOPEPTIDASE M28 FAMILY MEMBER"/>
    <property type="match status" value="1"/>
</dbReference>
<evidence type="ECO:0000313" key="2">
    <source>
        <dbReference type="EMBL" id="MFC5863684.1"/>
    </source>
</evidence>
<dbReference type="InterPro" id="IPR046450">
    <property type="entry name" value="PA_dom_sf"/>
</dbReference>
<protein>
    <submittedName>
        <fullName evidence="2">M28 family peptidase</fullName>
    </submittedName>
</protein>
<dbReference type="Proteomes" id="UP001596091">
    <property type="component" value="Unassembled WGS sequence"/>
</dbReference>
<dbReference type="SUPFAM" id="SSF53187">
    <property type="entry name" value="Zn-dependent exopeptidases"/>
    <property type="match status" value="1"/>
</dbReference>
<feature type="domain" description="Peptidase M28" evidence="1">
    <location>
        <begin position="321"/>
        <end position="542"/>
    </location>
</feature>
<evidence type="ECO:0000259" key="1">
    <source>
        <dbReference type="Pfam" id="PF04389"/>
    </source>
</evidence>
<organism evidence="2 3">
    <name type="scientific">Acidicapsa dinghuensis</name>
    <dbReference type="NCBI Taxonomy" id="2218256"/>
    <lineage>
        <taxon>Bacteria</taxon>
        <taxon>Pseudomonadati</taxon>
        <taxon>Acidobacteriota</taxon>
        <taxon>Terriglobia</taxon>
        <taxon>Terriglobales</taxon>
        <taxon>Acidobacteriaceae</taxon>
        <taxon>Acidicapsa</taxon>
    </lineage>
</organism>
<gene>
    <name evidence="2" type="ORF">ACFPT7_15360</name>
</gene>
<sequence length="581" mass="63556">MTDSQHSNLFLKYPRHIALVVASIFAILPIAGSPQGLKESKAMASEDLKKFESQVDPSTIRAHVEYLADDLLEGRYPGLRGGELAAKYIATQFAVYGLKPVGDNDTYFQNIAFVGMKVKRDQTTASLVPNSGSPIPLQFGDDYTVMNETLTPAADIDAPLVFVGYGVTAPEFHWNDYAGIDVKGKVIVCIVGDPPSDDPKFFGGPALTYYGRWTYKFEQAARMGAVGALIIHRTDLASYGWDVVKNSNTSEKTFLRNDKNPALQAASWIQLDIAKKLFAASGLNFDQEFEAAGKPGFKAVELPVRFKAHIESTVRSFQSPNVVGMLPGKETPDQAVLYTAHYDHLGFVAGPDGNPKSPGDNIYNGAADNATGVGMLLEMARVWSLFDLSRGDAGLPHSVIFSAVTAEEQGLLGSEYLGQHPPVPAAQIALDINYDMVLPLGIPQEIDVNGAQRTSFYPAVEKTAKDFGLTIVPDPRPSAGSYYRSDHFSLSRVGIPAFSIDTGTLYEGHDRAWGETKMKDFVTNDYHNFSDNFHSDWDFAGNAKLVRFGMDLGWQAITSRRPIVWNKGDEFEAARLASERP</sequence>
<comment type="caution">
    <text evidence="2">The sequence shown here is derived from an EMBL/GenBank/DDBJ whole genome shotgun (WGS) entry which is preliminary data.</text>
</comment>
<reference evidence="3" key="1">
    <citation type="journal article" date="2019" name="Int. J. Syst. Evol. Microbiol.">
        <title>The Global Catalogue of Microorganisms (GCM) 10K type strain sequencing project: providing services to taxonomists for standard genome sequencing and annotation.</title>
        <authorList>
            <consortium name="The Broad Institute Genomics Platform"/>
            <consortium name="The Broad Institute Genome Sequencing Center for Infectious Disease"/>
            <person name="Wu L."/>
            <person name="Ma J."/>
        </authorList>
    </citation>
    <scope>NUCLEOTIDE SEQUENCE [LARGE SCALE GENOMIC DNA]</scope>
    <source>
        <strain evidence="3">JCM 4087</strain>
    </source>
</reference>